<accession>A0ABP8HV50</accession>
<dbReference type="EMBL" id="BAABGY010000020">
    <property type="protein sequence ID" value="GAA4345056.1"/>
    <property type="molecule type" value="Genomic_DNA"/>
</dbReference>
<reference evidence="3" key="1">
    <citation type="journal article" date="2019" name="Int. J. Syst. Evol. Microbiol.">
        <title>The Global Catalogue of Microorganisms (GCM) 10K type strain sequencing project: providing services to taxonomists for standard genome sequencing and annotation.</title>
        <authorList>
            <consortium name="The Broad Institute Genomics Platform"/>
            <consortium name="The Broad Institute Genome Sequencing Center for Infectious Disease"/>
            <person name="Wu L."/>
            <person name="Ma J."/>
        </authorList>
    </citation>
    <scope>NUCLEOTIDE SEQUENCE [LARGE SCALE GENOMIC DNA]</scope>
    <source>
        <strain evidence="3">JCM 17919</strain>
    </source>
</reference>
<protein>
    <submittedName>
        <fullName evidence="2">Uncharacterized protein</fullName>
    </submittedName>
</protein>
<evidence type="ECO:0000313" key="2">
    <source>
        <dbReference type="EMBL" id="GAA4345056.1"/>
    </source>
</evidence>
<evidence type="ECO:0000313" key="3">
    <source>
        <dbReference type="Proteomes" id="UP001501725"/>
    </source>
</evidence>
<evidence type="ECO:0000256" key="1">
    <source>
        <dbReference type="SAM" id="Phobius"/>
    </source>
</evidence>
<feature type="transmembrane region" description="Helical" evidence="1">
    <location>
        <begin position="59"/>
        <end position="80"/>
    </location>
</feature>
<sequence>MVHDPQSPAEKEPAPILANLVDLKPYEQALRGGRIWLLVMAVACMGAGVYSWYTSEDRATALPLLLIDTGAAAPFVAFAYWSRKQPVPAFGTALLTYIGLLGLMFLNGTLFSGFLLKMIFLSALIRAVRDARAYARVRSSVAAPEA</sequence>
<organism evidence="2 3">
    <name type="scientific">Flaviaesturariibacter amylovorans</name>
    <dbReference type="NCBI Taxonomy" id="1084520"/>
    <lineage>
        <taxon>Bacteria</taxon>
        <taxon>Pseudomonadati</taxon>
        <taxon>Bacteroidota</taxon>
        <taxon>Chitinophagia</taxon>
        <taxon>Chitinophagales</taxon>
        <taxon>Chitinophagaceae</taxon>
        <taxon>Flaviaestuariibacter</taxon>
    </lineage>
</organism>
<keyword evidence="1" id="KW-0812">Transmembrane</keyword>
<feature type="transmembrane region" description="Helical" evidence="1">
    <location>
        <begin position="87"/>
        <end position="105"/>
    </location>
</feature>
<comment type="caution">
    <text evidence="2">The sequence shown here is derived from an EMBL/GenBank/DDBJ whole genome shotgun (WGS) entry which is preliminary data.</text>
</comment>
<dbReference type="RefSeq" id="WP_345258494.1">
    <property type="nucleotide sequence ID" value="NZ_BAABGY010000020.1"/>
</dbReference>
<proteinExistence type="predicted"/>
<keyword evidence="1" id="KW-0472">Membrane</keyword>
<keyword evidence="3" id="KW-1185">Reference proteome</keyword>
<feature type="transmembrane region" description="Helical" evidence="1">
    <location>
        <begin position="35"/>
        <end position="53"/>
    </location>
</feature>
<name>A0ABP8HV50_9BACT</name>
<gene>
    <name evidence="2" type="ORF">GCM10023184_46890</name>
</gene>
<dbReference type="Proteomes" id="UP001501725">
    <property type="component" value="Unassembled WGS sequence"/>
</dbReference>
<keyword evidence="1" id="KW-1133">Transmembrane helix</keyword>